<evidence type="ECO:0000256" key="12">
    <source>
        <dbReference type="ARBA" id="ARBA00061423"/>
    </source>
</evidence>
<evidence type="ECO:0000313" key="19">
    <source>
        <dbReference type="EMBL" id="MBO8446773.1"/>
    </source>
</evidence>
<evidence type="ECO:0000256" key="2">
    <source>
        <dbReference type="ARBA" id="ARBA00001947"/>
    </source>
</evidence>
<evidence type="ECO:0000256" key="7">
    <source>
        <dbReference type="ARBA" id="ARBA00023049"/>
    </source>
</evidence>
<dbReference type="PANTHER" id="PTHR43501">
    <property type="entry name" value="CYTOSOL NON-SPECIFIC DIPEPTIDASE"/>
    <property type="match status" value="1"/>
</dbReference>
<evidence type="ECO:0000256" key="15">
    <source>
        <dbReference type="ARBA" id="ARBA00076004"/>
    </source>
</evidence>
<dbReference type="GO" id="GO:0005829">
    <property type="term" value="C:cytosol"/>
    <property type="evidence" value="ECO:0007669"/>
    <property type="project" value="TreeGrafter"/>
</dbReference>
<dbReference type="GO" id="GO:0046872">
    <property type="term" value="F:metal ion binding"/>
    <property type="evidence" value="ECO:0007669"/>
    <property type="project" value="UniProtKB-KW"/>
</dbReference>
<dbReference type="PRINTS" id="PR00934">
    <property type="entry name" value="XHISDIPTASE"/>
</dbReference>
<feature type="domain" description="Peptidase M20 dimerisation" evidence="18">
    <location>
        <begin position="201"/>
        <end position="285"/>
    </location>
</feature>
<dbReference type="Pfam" id="PF07687">
    <property type="entry name" value="M20_dimer"/>
    <property type="match status" value="1"/>
</dbReference>
<evidence type="ECO:0000256" key="6">
    <source>
        <dbReference type="ARBA" id="ARBA00022833"/>
    </source>
</evidence>
<evidence type="ECO:0000256" key="4">
    <source>
        <dbReference type="ARBA" id="ARBA00022723"/>
    </source>
</evidence>
<dbReference type="AlphaFoldDB" id="A0A9D9EFW0"/>
<evidence type="ECO:0000256" key="11">
    <source>
        <dbReference type="ARBA" id="ARBA00044252"/>
    </source>
</evidence>
<evidence type="ECO:0000256" key="10">
    <source>
        <dbReference type="ARBA" id="ARBA00038976"/>
    </source>
</evidence>
<dbReference type="Gene3D" id="3.40.630.10">
    <property type="entry name" value="Zn peptidases"/>
    <property type="match status" value="2"/>
</dbReference>
<comment type="caution">
    <text evidence="19">The sequence shown here is derived from an EMBL/GenBank/DDBJ whole genome shotgun (WGS) entry which is preliminary data.</text>
</comment>
<dbReference type="InterPro" id="IPR002933">
    <property type="entry name" value="Peptidase_M20"/>
</dbReference>
<evidence type="ECO:0000256" key="13">
    <source>
        <dbReference type="ARBA" id="ARBA00071271"/>
    </source>
</evidence>
<keyword evidence="6" id="KW-0862">Zinc</keyword>
<evidence type="ECO:0000256" key="14">
    <source>
        <dbReference type="ARBA" id="ARBA00075285"/>
    </source>
</evidence>
<reference evidence="19" key="1">
    <citation type="submission" date="2020-10" db="EMBL/GenBank/DDBJ databases">
        <authorList>
            <person name="Gilroy R."/>
        </authorList>
    </citation>
    <scope>NUCLEOTIDE SEQUENCE</scope>
    <source>
        <strain evidence="19">D3-1215</strain>
    </source>
</reference>
<evidence type="ECO:0000256" key="5">
    <source>
        <dbReference type="ARBA" id="ARBA00022801"/>
    </source>
</evidence>
<dbReference type="InterPro" id="IPR011650">
    <property type="entry name" value="Peptidase_M20_dimer"/>
</dbReference>
<dbReference type="GO" id="GO:0070573">
    <property type="term" value="F:metallodipeptidase activity"/>
    <property type="evidence" value="ECO:0007669"/>
    <property type="project" value="TreeGrafter"/>
</dbReference>
<dbReference type="Proteomes" id="UP000823637">
    <property type="component" value="Unassembled WGS sequence"/>
</dbReference>
<dbReference type="PIRSF" id="PIRSF016599">
    <property type="entry name" value="Xaa-His_dipept"/>
    <property type="match status" value="1"/>
</dbReference>
<evidence type="ECO:0000256" key="8">
    <source>
        <dbReference type="ARBA" id="ARBA00023285"/>
    </source>
</evidence>
<evidence type="ECO:0000256" key="3">
    <source>
        <dbReference type="ARBA" id="ARBA00022670"/>
    </source>
</evidence>
<evidence type="ECO:0000313" key="20">
    <source>
        <dbReference type="Proteomes" id="UP000823637"/>
    </source>
</evidence>
<evidence type="ECO:0000256" key="16">
    <source>
        <dbReference type="ARBA" id="ARBA00077688"/>
    </source>
</evidence>
<dbReference type="InterPro" id="IPR001160">
    <property type="entry name" value="Peptidase_M20C"/>
</dbReference>
<dbReference type="EMBL" id="JADIMR010000048">
    <property type="protein sequence ID" value="MBO8446773.1"/>
    <property type="molecule type" value="Genomic_DNA"/>
</dbReference>
<comment type="similarity">
    <text evidence="12">Belongs to the peptidase M20C family.</text>
</comment>
<dbReference type="SUPFAM" id="SSF53187">
    <property type="entry name" value="Zn-dependent exopeptidases"/>
    <property type="match status" value="1"/>
</dbReference>
<dbReference type="FunFam" id="3.40.630.10:FF:000018">
    <property type="entry name" value="Aminoacyl-histidine dipeptidase PepD"/>
    <property type="match status" value="1"/>
</dbReference>
<gene>
    <name evidence="19" type="primary">pepD</name>
    <name evidence="19" type="ORF">IAC32_03375</name>
</gene>
<name>A0A9D9EFW0_9BACT</name>
<keyword evidence="4" id="KW-0479">Metal-binding</keyword>
<organism evidence="19 20">
    <name type="scientific">Candidatus Enterocola intestinipullorum</name>
    <dbReference type="NCBI Taxonomy" id="2840783"/>
    <lineage>
        <taxon>Bacteria</taxon>
        <taxon>Pseudomonadati</taxon>
        <taxon>Bacteroidota</taxon>
        <taxon>Bacteroidia</taxon>
        <taxon>Bacteroidales</taxon>
        <taxon>Candidatus Enterocola</taxon>
    </lineage>
</organism>
<protein>
    <recommendedName>
        <fullName evidence="13">Cytosol non-specific dipeptidase</fullName>
        <ecNumber evidence="10">3.4.13.18</ecNumber>
    </recommendedName>
    <alternativeName>
        <fullName evidence="16">Aminoacyl-histidine dipeptidase</fullName>
    </alternativeName>
    <alternativeName>
        <fullName evidence="15">Beta-alanyl-histidine dipeptidase</fullName>
    </alternativeName>
    <alternativeName>
        <fullName evidence="14">Carnosinase</fullName>
    </alternativeName>
    <alternativeName>
        <fullName evidence="11">Peptidase D</fullName>
    </alternativeName>
    <alternativeName>
        <fullName evidence="17">Xaa-His dipeptidase</fullName>
    </alternativeName>
</protein>
<comment type="catalytic activity">
    <reaction evidence="9">
        <text>Hydrolysis of dipeptides, preferentially hydrophobic dipeptides including prolyl amino acids.</text>
        <dbReference type="EC" id="3.4.13.18"/>
    </reaction>
</comment>
<reference evidence="19" key="2">
    <citation type="journal article" date="2021" name="PeerJ">
        <title>Extensive microbial diversity within the chicken gut microbiome revealed by metagenomics and culture.</title>
        <authorList>
            <person name="Gilroy R."/>
            <person name="Ravi A."/>
            <person name="Getino M."/>
            <person name="Pursley I."/>
            <person name="Horton D.L."/>
            <person name="Alikhan N.F."/>
            <person name="Baker D."/>
            <person name="Gharbi K."/>
            <person name="Hall N."/>
            <person name="Watson M."/>
            <person name="Adriaenssens E.M."/>
            <person name="Foster-Nyarko E."/>
            <person name="Jarju S."/>
            <person name="Secka A."/>
            <person name="Antonio M."/>
            <person name="Oren A."/>
            <person name="Chaudhuri R.R."/>
            <person name="La Ragione R."/>
            <person name="Hildebrand F."/>
            <person name="Pallen M.J."/>
        </authorList>
    </citation>
    <scope>NUCLEOTIDE SEQUENCE</scope>
    <source>
        <strain evidence="19">D3-1215</strain>
    </source>
</reference>
<accession>A0A9D9EFW0</accession>
<comment type="cofactor">
    <cofactor evidence="2">
        <name>Zn(2+)</name>
        <dbReference type="ChEBI" id="CHEBI:29105"/>
    </cofactor>
</comment>
<keyword evidence="7" id="KW-0482">Metalloprotease</keyword>
<keyword evidence="5 19" id="KW-0378">Hydrolase</keyword>
<dbReference type="NCBIfam" id="TIGR01893">
    <property type="entry name" value="aa-his-dipept"/>
    <property type="match status" value="1"/>
</dbReference>
<evidence type="ECO:0000256" key="9">
    <source>
        <dbReference type="ARBA" id="ARBA00036421"/>
    </source>
</evidence>
<sequence length="474" mass="51977">MDLTQLQPSEVWKFFSELCQIPRPSGHEERVAEYIVDFARNKGFQVSRDAVGNVFVHKTGRKPVIALQAHMDMVCEKNKDVEHDFMHDPIKPLTDGKFVTADGTTLGADDGIGVAMILAALDMSDRELECLFTVQEETSLAGANALQPGLFTAGELINLDTGCEKEVIIGCAGTSTLRLVFDARLSDIPDGMFAVRIKIGGLAGGHSGEDINKNRANAVKLLAVFLDVLQNSMPYCLCDINGGGLSNAIAREAEAVVAVPFEKKEEVRILWNVYVSQIEDEWKKYEEGLKTSLESCPLPKQCFDGNVKQNLTAFLTACPHGVIEQDKSVQGIVDGSANLASVRTECGKVVVINSQRHFDFAKMQMIASEISNLAEKYGACTESAGAYPGWQPDFDNPLVTKVVAAYESELGFRPTVMPIHAGLECACFAKLYPRMKAVSIGPDMWGIHSPDEKLSVESVGRIWRVLQRILSWEE</sequence>
<keyword evidence="8" id="KW-0170">Cobalt</keyword>
<dbReference type="PANTHER" id="PTHR43501:SF1">
    <property type="entry name" value="CYTOSOL NON-SPECIFIC DIPEPTIDASE"/>
    <property type="match status" value="1"/>
</dbReference>
<evidence type="ECO:0000256" key="17">
    <source>
        <dbReference type="ARBA" id="ARBA00078074"/>
    </source>
</evidence>
<evidence type="ECO:0000259" key="18">
    <source>
        <dbReference type="Pfam" id="PF07687"/>
    </source>
</evidence>
<dbReference type="EC" id="3.4.13.18" evidence="10"/>
<keyword evidence="3" id="KW-0645">Protease</keyword>
<dbReference type="Pfam" id="PF01546">
    <property type="entry name" value="Peptidase_M20"/>
    <property type="match status" value="1"/>
</dbReference>
<dbReference type="GO" id="GO:0006508">
    <property type="term" value="P:proteolysis"/>
    <property type="evidence" value="ECO:0007669"/>
    <property type="project" value="UniProtKB-KW"/>
</dbReference>
<proteinExistence type="inferred from homology"/>
<dbReference type="FunFam" id="3.40.630.10:FF:000015">
    <property type="entry name" value="Aminoacyl-histidine dipeptidase PepD"/>
    <property type="match status" value="1"/>
</dbReference>
<comment type="cofactor">
    <cofactor evidence="1">
        <name>Co(2+)</name>
        <dbReference type="ChEBI" id="CHEBI:48828"/>
    </cofactor>
</comment>
<keyword evidence="19" id="KW-0224">Dipeptidase</keyword>
<evidence type="ECO:0000256" key="1">
    <source>
        <dbReference type="ARBA" id="ARBA00001941"/>
    </source>
</evidence>